<evidence type="ECO:0000313" key="3">
    <source>
        <dbReference type="Proteomes" id="UP001190700"/>
    </source>
</evidence>
<feature type="region of interest" description="Disordered" evidence="1">
    <location>
        <begin position="53"/>
        <end position="87"/>
    </location>
</feature>
<dbReference type="AlphaFoldDB" id="A0AAE0H491"/>
<feature type="region of interest" description="Disordered" evidence="1">
    <location>
        <begin position="1"/>
        <end position="28"/>
    </location>
</feature>
<evidence type="ECO:0000313" key="2">
    <source>
        <dbReference type="EMBL" id="KAK3289604.1"/>
    </source>
</evidence>
<organism evidence="2 3">
    <name type="scientific">Cymbomonas tetramitiformis</name>
    <dbReference type="NCBI Taxonomy" id="36881"/>
    <lineage>
        <taxon>Eukaryota</taxon>
        <taxon>Viridiplantae</taxon>
        <taxon>Chlorophyta</taxon>
        <taxon>Pyramimonadophyceae</taxon>
        <taxon>Pyramimonadales</taxon>
        <taxon>Pyramimonadaceae</taxon>
        <taxon>Cymbomonas</taxon>
    </lineage>
</organism>
<dbReference type="EMBL" id="LGRX02000085">
    <property type="protein sequence ID" value="KAK3289604.1"/>
    <property type="molecule type" value="Genomic_DNA"/>
</dbReference>
<accession>A0AAE0H491</accession>
<feature type="compositionally biased region" description="Basic and acidic residues" evidence="1">
    <location>
        <begin position="63"/>
        <end position="75"/>
    </location>
</feature>
<dbReference type="Proteomes" id="UP001190700">
    <property type="component" value="Unassembled WGS sequence"/>
</dbReference>
<keyword evidence="3" id="KW-1185">Reference proteome</keyword>
<protein>
    <submittedName>
        <fullName evidence="2">Uncharacterized protein</fullName>
    </submittedName>
</protein>
<name>A0AAE0H491_9CHLO</name>
<feature type="compositionally biased region" description="Basic residues" evidence="1">
    <location>
        <begin position="1"/>
        <end position="12"/>
    </location>
</feature>
<evidence type="ECO:0000256" key="1">
    <source>
        <dbReference type="SAM" id="MobiDB-lite"/>
    </source>
</evidence>
<proteinExistence type="predicted"/>
<comment type="caution">
    <text evidence="2">The sequence shown here is derived from an EMBL/GenBank/DDBJ whole genome shotgun (WGS) entry which is preliminary data.</text>
</comment>
<sequence length="87" mass="9630">MSGKQAVKRTTRHFGDPPDAATSRRDDEDALSDLRDMVLDLKRQSTILLATNAADGSRGYTPRADKPRNNRDRKFGFAAEPLKKGGK</sequence>
<reference evidence="2 3" key="1">
    <citation type="journal article" date="2015" name="Genome Biol. Evol.">
        <title>Comparative Genomics of a Bacterivorous Green Alga Reveals Evolutionary Causalities and Consequences of Phago-Mixotrophic Mode of Nutrition.</title>
        <authorList>
            <person name="Burns J.A."/>
            <person name="Paasch A."/>
            <person name="Narechania A."/>
            <person name="Kim E."/>
        </authorList>
    </citation>
    <scope>NUCLEOTIDE SEQUENCE [LARGE SCALE GENOMIC DNA]</scope>
    <source>
        <strain evidence="2 3">PLY_AMNH</strain>
    </source>
</reference>
<gene>
    <name evidence="2" type="ORF">CYMTET_2971</name>
</gene>